<dbReference type="RefSeq" id="WP_175232733.1">
    <property type="nucleotide sequence ID" value="NZ_CADIKH010000085.1"/>
</dbReference>
<protein>
    <recommendedName>
        <fullName evidence="1">PIN domain-containing protein</fullName>
    </recommendedName>
</protein>
<gene>
    <name evidence="2" type="ORF">LMG29542_07435</name>
</gene>
<dbReference type="EMBL" id="CADIKH010000085">
    <property type="protein sequence ID" value="CAB3773779.1"/>
    <property type="molecule type" value="Genomic_DNA"/>
</dbReference>
<dbReference type="Gene3D" id="3.40.50.1010">
    <property type="entry name" value="5'-nuclease"/>
    <property type="match status" value="1"/>
</dbReference>
<dbReference type="Pfam" id="PF01850">
    <property type="entry name" value="PIN"/>
    <property type="match status" value="1"/>
</dbReference>
<dbReference type="InterPro" id="IPR002716">
    <property type="entry name" value="PIN_dom"/>
</dbReference>
<evidence type="ECO:0000313" key="2">
    <source>
        <dbReference type="EMBL" id="CAB3773779.1"/>
    </source>
</evidence>
<dbReference type="Proteomes" id="UP000494363">
    <property type="component" value="Unassembled WGS sequence"/>
</dbReference>
<proteinExistence type="predicted"/>
<evidence type="ECO:0000313" key="3">
    <source>
        <dbReference type="Proteomes" id="UP000494363"/>
    </source>
</evidence>
<sequence>MSANAGRVAADTNVALYVASSDEEKVGRAKALLALEPITSVQVLNEVTNVCLRKFKFSWGQVDRFIETTTALCYVVPVTINVYDETCRLARRYKFSIWDAGIVASALVAGCDTLYTEDMQHGLVVDDRLTLINPFL</sequence>
<dbReference type="SUPFAM" id="SSF88723">
    <property type="entry name" value="PIN domain-like"/>
    <property type="match status" value="1"/>
</dbReference>
<organism evidence="2 3">
    <name type="scientific">Paraburkholderia humisilvae</name>
    <dbReference type="NCBI Taxonomy" id="627669"/>
    <lineage>
        <taxon>Bacteria</taxon>
        <taxon>Pseudomonadati</taxon>
        <taxon>Pseudomonadota</taxon>
        <taxon>Betaproteobacteria</taxon>
        <taxon>Burkholderiales</taxon>
        <taxon>Burkholderiaceae</taxon>
        <taxon>Paraburkholderia</taxon>
    </lineage>
</organism>
<dbReference type="InterPro" id="IPR029060">
    <property type="entry name" value="PIN-like_dom_sf"/>
</dbReference>
<reference evidence="2 3" key="1">
    <citation type="submission" date="2020-04" db="EMBL/GenBank/DDBJ databases">
        <authorList>
            <person name="De Canck E."/>
        </authorList>
    </citation>
    <scope>NUCLEOTIDE SEQUENCE [LARGE SCALE GENOMIC DNA]</scope>
    <source>
        <strain evidence="2 3">LMG 29542</strain>
    </source>
</reference>
<evidence type="ECO:0000259" key="1">
    <source>
        <dbReference type="Pfam" id="PF01850"/>
    </source>
</evidence>
<keyword evidence="3" id="KW-1185">Reference proteome</keyword>
<dbReference type="AlphaFoldDB" id="A0A6J5F4K6"/>
<dbReference type="CDD" id="cd18692">
    <property type="entry name" value="PIN_VapC-like"/>
    <property type="match status" value="1"/>
</dbReference>
<feature type="domain" description="PIN" evidence="1">
    <location>
        <begin position="11"/>
        <end position="118"/>
    </location>
</feature>
<accession>A0A6J5F4K6</accession>
<name>A0A6J5F4K6_9BURK</name>